<sequence>MCHQLCFGLGRAGPKARMKAQSKRSCRGSRRSRSYNRARHYPLVRHPRLHAVPLDLSSSAPRRADYDHYVITWIPKRPRPRPSVLLAEHPGRRPRAGPHYTRRTWQFLHWAKSVRSNEWDLGPALWAINTLCSQRVMYSFSYPYSYFLPARTLTHFSIGVPCRYPPISFNFSSESVVTVQV</sequence>
<gene>
    <name evidence="2" type="ORF">VFH_V111680</name>
</gene>
<feature type="region of interest" description="Disordered" evidence="1">
    <location>
        <begin position="13"/>
        <end position="34"/>
    </location>
</feature>
<name>A0AAV1AVU1_VICFA</name>
<dbReference type="AlphaFoldDB" id="A0AAV1AVU1"/>
<protein>
    <submittedName>
        <fullName evidence="2">Uncharacterized protein</fullName>
    </submittedName>
</protein>
<evidence type="ECO:0000313" key="2">
    <source>
        <dbReference type="EMBL" id="CAI8614061.1"/>
    </source>
</evidence>
<accession>A0AAV1AVU1</accession>
<dbReference type="EMBL" id="OX451740">
    <property type="protein sequence ID" value="CAI8614061.1"/>
    <property type="molecule type" value="Genomic_DNA"/>
</dbReference>
<keyword evidence="3" id="KW-1185">Reference proteome</keyword>
<evidence type="ECO:0000313" key="3">
    <source>
        <dbReference type="Proteomes" id="UP001157006"/>
    </source>
</evidence>
<feature type="compositionally biased region" description="Basic residues" evidence="1">
    <location>
        <begin position="14"/>
        <end position="34"/>
    </location>
</feature>
<evidence type="ECO:0000256" key="1">
    <source>
        <dbReference type="SAM" id="MobiDB-lite"/>
    </source>
</evidence>
<reference evidence="2 3" key="1">
    <citation type="submission" date="2023-01" db="EMBL/GenBank/DDBJ databases">
        <authorList>
            <person name="Kreplak J."/>
        </authorList>
    </citation>
    <scope>NUCLEOTIDE SEQUENCE [LARGE SCALE GENOMIC DNA]</scope>
</reference>
<organism evidence="2 3">
    <name type="scientific">Vicia faba</name>
    <name type="common">Broad bean</name>
    <name type="synonym">Faba vulgaris</name>
    <dbReference type="NCBI Taxonomy" id="3906"/>
    <lineage>
        <taxon>Eukaryota</taxon>
        <taxon>Viridiplantae</taxon>
        <taxon>Streptophyta</taxon>
        <taxon>Embryophyta</taxon>
        <taxon>Tracheophyta</taxon>
        <taxon>Spermatophyta</taxon>
        <taxon>Magnoliopsida</taxon>
        <taxon>eudicotyledons</taxon>
        <taxon>Gunneridae</taxon>
        <taxon>Pentapetalae</taxon>
        <taxon>rosids</taxon>
        <taxon>fabids</taxon>
        <taxon>Fabales</taxon>
        <taxon>Fabaceae</taxon>
        <taxon>Papilionoideae</taxon>
        <taxon>50 kb inversion clade</taxon>
        <taxon>NPAAA clade</taxon>
        <taxon>Hologalegina</taxon>
        <taxon>IRL clade</taxon>
        <taxon>Fabeae</taxon>
        <taxon>Vicia</taxon>
    </lineage>
</organism>
<proteinExistence type="predicted"/>
<dbReference type="Proteomes" id="UP001157006">
    <property type="component" value="Chromosome 5"/>
</dbReference>